<evidence type="ECO:0000313" key="4">
    <source>
        <dbReference type="Proteomes" id="UP000606974"/>
    </source>
</evidence>
<evidence type="ECO:0000259" key="2">
    <source>
        <dbReference type="Pfam" id="PF24808"/>
    </source>
</evidence>
<reference evidence="3" key="1">
    <citation type="submission" date="2020-02" db="EMBL/GenBank/DDBJ databases">
        <authorList>
            <person name="Palmer J.M."/>
        </authorList>
    </citation>
    <scope>NUCLEOTIDE SEQUENCE</scope>
    <source>
        <strain evidence="3">EPUS1.4</strain>
        <tissue evidence="3">Thallus</tissue>
    </source>
</reference>
<keyword evidence="1" id="KW-0732">Signal</keyword>
<dbReference type="OrthoDB" id="2121879at2759"/>
<dbReference type="PANTHER" id="PTHR38118">
    <property type="entry name" value="ANCHORED CELL WALL PROTEIN 11-RELATED"/>
    <property type="match status" value="1"/>
</dbReference>
<gene>
    <name evidence="3" type="ORF">GJ744_004418</name>
</gene>
<accession>A0A8H7EAB1</accession>
<proteinExistence type="predicted"/>
<feature type="chain" id="PRO_5034097631" description="DUF7707 domain-containing protein" evidence="1">
    <location>
        <begin position="20"/>
        <end position="204"/>
    </location>
</feature>
<dbReference type="PANTHER" id="PTHR38118:SF4">
    <property type="match status" value="1"/>
</dbReference>
<dbReference type="InterPro" id="IPR056124">
    <property type="entry name" value="DUF7707"/>
</dbReference>
<organism evidence="3 4">
    <name type="scientific">Endocarpon pusillum</name>
    <dbReference type="NCBI Taxonomy" id="364733"/>
    <lineage>
        <taxon>Eukaryota</taxon>
        <taxon>Fungi</taxon>
        <taxon>Dikarya</taxon>
        <taxon>Ascomycota</taxon>
        <taxon>Pezizomycotina</taxon>
        <taxon>Eurotiomycetes</taxon>
        <taxon>Chaetothyriomycetidae</taxon>
        <taxon>Verrucariales</taxon>
        <taxon>Verrucariaceae</taxon>
        <taxon>Endocarpon</taxon>
    </lineage>
</organism>
<dbReference type="EMBL" id="JAACFV010000002">
    <property type="protein sequence ID" value="KAF7514093.1"/>
    <property type="molecule type" value="Genomic_DNA"/>
</dbReference>
<dbReference type="Proteomes" id="UP000606974">
    <property type="component" value="Unassembled WGS sequence"/>
</dbReference>
<comment type="caution">
    <text evidence="3">The sequence shown here is derived from an EMBL/GenBank/DDBJ whole genome shotgun (WGS) entry which is preliminary data.</text>
</comment>
<dbReference type="Pfam" id="PF24808">
    <property type="entry name" value="DUF7707"/>
    <property type="match status" value="1"/>
</dbReference>
<evidence type="ECO:0000256" key="1">
    <source>
        <dbReference type="SAM" id="SignalP"/>
    </source>
</evidence>
<sequence>MRSGLVAAACAALVTSVAAQASTTISQSMPPTATAGFNSAPIPRQQRFQWCLGQRNACPQICGGEATTNNCEENTLTYSCVCSNGTVPDVSAYRDTLPYYICTETFNQCIATHPDDAEGQVTCQENEKCGTLNATAVESSSSDSSASSATSASTVATSTSAASGSASAASTASAAPSNAAVTVSQQISTTALAALFMTAFKLFL</sequence>
<feature type="domain" description="DUF7707" evidence="2">
    <location>
        <begin position="38"/>
        <end position="133"/>
    </location>
</feature>
<feature type="signal peptide" evidence="1">
    <location>
        <begin position="1"/>
        <end position="19"/>
    </location>
</feature>
<name>A0A8H7EAB1_9EURO</name>
<keyword evidence="4" id="KW-1185">Reference proteome</keyword>
<evidence type="ECO:0000313" key="3">
    <source>
        <dbReference type="EMBL" id="KAF7514093.1"/>
    </source>
</evidence>
<protein>
    <recommendedName>
        <fullName evidence="2">DUF7707 domain-containing protein</fullName>
    </recommendedName>
</protein>
<dbReference type="AlphaFoldDB" id="A0A8H7EAB1"/>